<evidence type="ECO:0000256" key="19">
    <source>
        <dbReference type="ARBA" id="ARBA00081560"/>
    </source>
</evidence>
<evidence type="ECO:0000256" key="10">
    <source>
        <dbReference type="ARBA" id="ARBA00022984"/>
    </source>
</evidence>
<comment type="cofactor">
    <cofactor evidence="20">
        <name>Mg(2+)</name>
        <dbReference type="ChEBI" id="CHEBI:18420"/>
    </cofactor>
</comment>
<dbReference type="RefSeq" id="WP_272435439.1">
    <property type="nucleotide sequence ID" value="NZ_JAMQKB010000002.1"/>
</dbReference>
<dbReference type="GO" id="GO:0005524">
    <property type="term" value="F:ATP binding"/>
    <property type="evidence" value="ECO:0007669"/>
    <property type="project" value="UniProtKB-UniRule"/>
</dbReference>
<dbReference type="InterPro" id="IPR000713">
    <property type="entry name" value="Mur_ligase_N"/>
</dbReference>
<dbReference type="SUPFAM" id="SSF63418">
    <property type="entry name" value="MurE/MurF N-terminal domain"/>
    <property type="match status" value="1"/>
</dbReference>
<dbReference type="NCBIfam" id="TIGR01085">
    <property type="entry name" value="murE"/>
    <property type="match status" value="1"/>
</dbReference>
<feature type="binding site" evidence="20">
    <location>
        <position position="458"/>
    </location>
    <ligand>
        <name>meso-2,6-diaminopimelate</name>
        <dbReference type="ChEBI" id="CHEBI:57791"/>
    </ligand>
</feature>
<comment type="function">
    <text evidence="14 20">Catalyzes the addition of meso-diaminopimelic acid to the nucleotide precursor UDP-N-acetylmuramoyl-L-alanyl-D-glutamate (UMAG) in the biosynthesis of bacterial cell-wall peptidoglycan.</text>
</comment>
<keyword evidence="5 20" id="KW-0132">Cell division</keyword>
<dbReference type="Proteomes" id="UP001145050">
    <property type="component" value="Unassembled WGS sequence"/>
</dbReference>
<dbReference type="PANTHER" id="PTHR23135:SF4">
    <property type="entry name" value="UDP-N-ACETYLMURAMOYL-L-ALANYL-D-GLUTAMATE--2,6-DIAMINOPIMELATE LIGASE MURE HOMOLOG, CHLOROPLASTIC"/>
    <property type="match status" value="1"/>
</dbReference>
<dbReference type="HAMAP" id="MF_00208">
    <property type="entry name" value="MurE"/>
    <property type="match status" value="1"/>
</dbReference>
<dbReference type="GO" id="GO:0005737">
    <property type="term" value="C:cytoplasm"/>
    <property type="evidence" value="ECO:0007669"/>
    <property type="project" value="UniProtKB-SubCell"/>
</dbReference>
<dbReference type="PANTHER" id="PTHR23135">
    <property type="entry name" value="MUR LIGASE FAMILY MEMBER"/>
    <property type="match status" value="1"/>
</dbReference>
<feature type="binding site" evidence="20">
    <location>
        <begin position="151"/>
        <end position="152"/>
    </location>
    <ligand>
        <name>UDP-N-acetyl-alpha-D-muramoyl-L-alanyl-D-glutamate</name>
        <dbReference type="ChEBI" id="CHEBI:83900"/>
    </ligand>
</feature>
<comment type="subcellular location">
    <subcellularLocation>
        <location evidence="20 21">Cytoplasm</location>
    </subcellularLocation>
</comment>
<dbReference type="SUPFAM" id="SSF53623">
    <property type="entry name" value="MurD-like peptide ligases, catalytic domain"/>
    <property type="match status" value="1"/>
</dbReference>
<keyword evidence="7 20" id="KW-0067">ATP-binding</keyword>
<evidence type="ECO:0000256" key="21">
    <source>
        <dbReference type="RuleBase" id="RU004135"/>
    </source>
</evidence>
<evidence type="ECO:0000259" key="23">
    <source>
        <dbReference type="Pfam" id="PF02875"/>
    </source>
</evidence>
<keyword evidence="12 20" id="KW-0961">Cell wall biogenesis/degradation</keyword>
<dbReference type="FunFam" id="3.40.1390.10:FF:000005">
    <property type="entry name" value="UDP-N-acetylmuramoyl-L-alanyl-D-glutamate--2,6-diaminopimelate ligase"/>
    <property type="match status" value="1"/>
</dbReference>
<evidence type="ECO:0000256" key="8">
    <source>
        <dbReference type="ARBA" id="ARBA00022842"/>
    </source>
</evidence>
<evidence type="ECO:0000313" key="26">
    <source>
        <dbReference type="Proteomes" id="UP001145050"/>
    </source>
</evidence>
<feature type="modified residue" description="N6-carboxylysine" evidence="20">
    <location>
        <position position="218"/>
    </location>
</feature>
<evidence type="ECO:0000313" key="25">
    <source>
        <dbReference type="EMBL" id="MDC3423694.1"/>
    </source>
</evidence>
<evidence type="ECO:0000256" key="13">
    <source>
        <dbReference type="ARBA" id="ARBA00050251"/>
    </source>
</evidence>
<dbReference type="Pfam" id="PF02875">
    <property type="entry name" value="Mur_ligase_C"/>
    <property type="match status" value="1"/>
</dbReference>
<keyword evidence="10 20" id="KW-0573">Peptidoglycan synthesis</keyword>
<keyword evidence="8 20" id="KW-0460">Magnesium</keyword>
<dbReference type="GO" id="GO:0009252">
    <property type="term" value="P:peptidoglycan biosynthetic process"/>
    <property type="evidence" value="ECO:0007669"/>
    <property type="project" value="UniProtKB-UniRule"/>
</dbReference>
<dbReference type="AlphaFoldDB" id="A0A9X3WUT6"/>
<comment type="PTM">
    <text evidence="20">Carboxylation is probably crucial for Mg(2+) binding and, consequently, for the gamma-phosphate positioning of ATP.</text>
</comment>
<dbReference type="Gene3D" id="3.40.1390.10">
    <property type="entry name" value="MurE/MurF, N-terminal domain"/>
    <property type="match status" value="1"/>
</dbReference>
<dbReference type="Pfam" id="PF01225">
    <property type="entry name" value="Mur_ligase"/>
    <property type="match status" value="1"/>
</dbReference>
<evidence type="ECO:0000256" key="4">
    <source>
        <dbReference type="ARBA" id="ARBA00022598"/>
    </source>
</evidence>
<evidence type="ECO:0000256" key="1">
    <source>
        <dbReference type="ARBA" id="ARBA00004752"/>
    </source>
</evidence>
<dbReference type="Gene3D" id="3.40.1190.10">
    <property type="entry name" value="Mur-like, catalytic domain"/>
    <property type="match status" value="1"/>
</dbReference>
<dbReference type="NCBIfam" id="NF001126">
    <property type="entry name" value="PRK00139.1-4"/>
    <property type="match status" value="1"/>
</dbReference>
<evidence type="ECO:0000256" key="5">
    <source>
        <dbReference type="ARBA" id="ARBA00022618"/>
    </source>
</evidence>
<dbReference type="InterPro" id="IPR036615">
    <property type="entry name" value="Mur_ligase_C_dom_sf"/>
</dbReference>
<dbReference type="Pfam" id="PF08245">
    <property type="entry name" value="Mur_ligase_M"/>
    <property type="match status" value="1"/>
</dbReference>
<dbReference type="InterPro" id="IPR035911">
    <property type="entry name" value="MurE/MurF_N"/>
</dbReference>
<feature type="binding site" evidence="20">
    <location>
        <position position="31"/>
    </location>
    <ligand>
        <name>UDP-N-acetyl-alpha-D-muramoyl-L-alanyl-D-glutamate</name>
        <dbReference type="ChEBI" id="CHEBI:83900"/>
    </ligand>
</feature>
<name>A0A9X3WUT6_9BACI</name>
<feature type="domain" description="Mur ligase N-terminal catalytic" evidence="22">
    <location>
        <begin position="23"/>
        <end position="95"/>
    </location>
</feature>
<evidence type="ECO:0000256" key="6">
    <source>
        <dbReference type="ARBA" id="ARBA00022741"/>
    </source>
</evidence>
<dbReference type="EMBL" id="JAMQKB010000002">
    <property type="protein sequence ID" value="MDC3423694.1"/>
    <property type="molecule type" value="Genomic_DNA"/>
</dbReference>
<evidence type="ECO:0000256" key="12">
    <source>
        <dbReference type="ARBA" id="ARBA00023316"/>
    </source>
</evidence>
<evidence type="ECO:0000256" key="16">
    <source>
        <dbReference type="ARBA" id="ARBA00072883"/>
    </source>
</evidence>
<dbReference type="Gene3D" id="3.90.190.20">
    <property type="entry name" value="Mur ligase, C-terminal domain"/>
    <property type="match status" value="1"/>
</dbReference>
<dbReference type="FunFam" id="3.90.190.20:FF:000006">
    <property type="entry name" value="UDP-N-acetylmuramoyl-L-alanyl-D-glutamate--2,6-diaminopimelate ligase"/>
    <property type="match status" value="1"/>
</dbReference>
<keyword evidence="9 20" id="KW-0133">Cell shape</keyword>
<dbReference type="GO" id="GO:0051301">
    <property type="term" value="P:cell division"/>
    <property type="evidence" value="ECO:0007669"/>
    <property type="project" value="UniProtKB-KW"/>
</dbReference>
<evidence type="ECO:0000256" key="3">
    <source>
        <dbReference type="ARBA" id="ARBA00022490"/>
    </source>
</evidence>
<protein>
    <recommendedName>
        <fullName evidence="16 20">UDP-N-acetylmuramoyl-L-alanyl-D-glutamate--2,6-diaminopimelate ligase</fullName>
        <ecNumber evidence="15 20">6.3.2.13</ecNumber>
    </recommendedName>
    <alternativeName>
        <fullName evidence="17 20">Meso-A2pm-adding enzyme</fullName>
    </alternativeName>
    <alternativeName>
        <fullName evidence="18 20">Meso-diaminopimelate-adding enzyme</fullName>
    </alternativeName>
    <alternativeName>
        <fullName evidence="19 20">UDP-MurNAc-L-Ala-D-Glu:meso-diaminopimelate ligase</fullName>
    </alternativeName>
    <alternativeName>
        <fullName evidence="20">UDP-MurNAc-tripeptide synthetase</fullName>
    </alternativeName>
    <alternativeName>
        <fullName evidence="20">UDP-N-acetylmuramyl-tripeptide synthetase</fullName>
    </alternativeName>
</protein>
<evidence type="ECO:0000256" key="18">
    <source>
        <dbReference type="ARBA" id="ARBA00076158"/>
    </source>
</evidence>
<dbReference type="EC" id="6.3.2.13" evidence="15 20"/>
<dbReference type="GO" id="GO:0071555">
    <property type="term" value="P:cell wall organization"/>
    <property type="evidence" value="ECO:0007669"/>
    <property type="project" value="UniProtKB-KW"/>
</dbReference>
<evidence type="ECO:0000256" key="14">
    <source>
        <dbReference type="ARBA" id="ARBA00056782"/>
    </source>
</evidence>
<feature type="binding site" evidence="20">
    <location>
        <begin position="408"/>
        <end position="411"/>
    </location>
    <ligand>
        <name>meso-2,6-diaminopimelate</name>
        <dbReference type="ChEBI" id="CHEBI:57791"/>
    </ligand>
</feature>
<gene>
    <name evidence="20" type="primary">murE</name>
    <name evidence="25" type="ORF">NC797_04125</name>
</gene>
<comment type="pathway">
    <text evidence="1 20 21">Cell wall biogenesis; peptidoglycan biosynthesis.</text>
</comment>
<dbReference type="InterPro" id="IPR005761">
    <property type="entry name" value="UDP-N-AcMur-Glu-dNH2Pim_ligase"/>
</dbReference>
<feature type="domain" description="Mur ligase central" evidence="24">
    <location>
        <begin position="107"/>
        <end position="313"/>
    </location>
</feature>
<evidence type="ECO:0000256" key="7">
    <source>
        <dbReference type="ARBA" id="ARBA00022840"/>
    </source>
</evidence>
<reference evidence="25" key="1">
    <citation type="submission" date="2022-06" db="EMBL/GenBank/DDBJ databases">
        <title>Aquibacillus sp. a new bacterium isolated from soil saline samples.</title>
        <authorList>
            <person name="Galisteo C."/>
            <person name="De La Haba R."/>
            <person name="Sanchez-Porro C."/>
            <person name="Ventosa A."/>
        </authorList>
    </citation>
    <scope>NUCLEOTIDE SEQUENCE</scope>
    <source>
        <strain evidence="25">3ASR75-11</strain>
    </source>
</reference>
<feature type="binding site" evidence="20">
    <location>
        <begin position="109"/>
        <end position="115"/>
    </location>
    <ligand>
        <name>ATP</name>
        <dbReference type="ChEBI" id="CHEBI:30616"/>
    </ligand>
</feature>
<dbReference type="GO" id="GO:0000287">
    <property type="term" value="F:magnesium ion binding"/>
    <property type="evidence" value="ECO:0007669"/>
    <property type="project" value="UniProtKB-UniRule"/>
</dbReference>
<dbReference type="InterPro" id="IPR036565">
    <property type="entry name" value="Mur-like_cat_sf"/>
</dbReference>
<keyword evidence="11 20" id="KW-0131">Cell cycle</keyword>
<keyword evidence="6 20" id="KW-0547">Nucleotide-binding</keyword>
<evidence type="ECO:0000259" key="22">
    <source>
        <dbReference type="Pfam" id="PF01225"/>
    </source>
</evidence>
<dbReference type="SUPFAM" id="SSF53244">
    <property type="entry name" value="MurD-like peptide ligases, peptide-binding domain"/>
    <property type="match status" value="1"/>
</dbReference>
<dbReference type="InterPro" id="IPR013221">
    <property type="entry name" value="Mur_ligase_cen"/>
</dbReference>
<feature type="binding site" evidence="20">
    <location>
        <position position="150"/>
    </location>
    <ligand>
        <name>UDP-N-acetyl-alpha-D-muramoyl-L-alanyl-D-glutamate</name>
        <dbReference type="ChEBI" id="CHEBI:83900"/>
    </ligand>
</feature>
<organism evidence="25 26">
    <name type="scientific">Terrihalobacillus insolitus</name>
    <dbReference type="NCBI Taxonomy" id="2950438"/>
    <lineage>
        <taxon>Bacteria</taxon>
        <taxon>Bacillati</taxon>
        <taxon>Bacillota</taxon>
        <taxon>Bacilli</taxon>
        <taxon>Bacillales</taxon>
        <taxon>Bacillaceae</taxon>
        <taxon>Terrihalobacillus</taxon>
    </lineage>
</organism>
<evidence type="ECO:0000256" key="2">
    <source>
        <dbReference type="ARBA" id="ARBA00005898"/>
    </source>
</evidence>
<feature type="binding site" evidence="20">
    <location>
        <position position="384"/>
    </location>
    <ligand>
        <name>meso-2,6-diaminopimelate</name>
        <dbReference type="ChEBI" id="CHEBI:57791"/>
    </ligand>
</feature>
<comment type="caution">
    <text evidence="25">The sequence shown here is derived from an EMBL/GenBank/DDBJ whole genome shotgun (WGS) entry which is preliminary data.</text>
</comment>
<keyword evidence="26" id="KW-1185">Reference proteome</keyword>
<keyword evidence="4 20" id="KW-0436">Ligase</keyword>
<dbReference type="InterPro" id="IPR004101">
    <property type="entry name" value="Mur_ligase_C"/>
</dbReference>
<evidence type="ECO:0000256" key="11">
    <source>
        <dbReference type="ARBA" id="ARBA00023306"/>
    </source>
</evidence>
<evidence type="ECO:0000256" key="9">
    <source>
        <dbReference type="ARBA" id="ARBA00022960"/>
    </source>
</evidence>
<feature type="binding site" evidence="20">
    <location>
        <position position="178"/>
    </location>
    <ligand>
        <name>UDP-N-acetyl-alpha-D-muramoyl-L-alanyl-D-glutamate</name>
        <dbReference type="ChEBI" id="CHEBI:83900"/>
    </ligand>
</feature>
<proteinExistence type="inferred from homology"/>
<comment type="similarity">
    <text evidence="2 20">Belongs to the MurCDEF family. MurE subfamily.</text>
</comment>
<feature type="binding site" evidence="20">
    <location>
        <position position="462"/>
    </location>
    <ligand>
        <name>meso-2,6-diaminopimelate</name>
        <dbReference type="ChEBI" id="CHEBI:57791"/>
    </ligand>
</feature>
<accession>A0A9X3WUT6</accession>
<dbReference type="NCBIfam" id="NF001124">
    <property type="entry name" value="PRK00139.1-2"/>
    <property type="match status" value="1"/>
</dbReference>
<evidence type="ECO:0000259" key="24">
    <source>
        <dbReference type="Pfam" id="PF08245"/>
    </source>
</evidence>
<feature type="binding site" evidence="20">
    <location>
        <position position="186"/>
    </location>
    <ligand>
        <name>UDP-N-acetyl-alpha-D-muramoyl-L-alanyl-D-glutamate</name>
        <dbReference type="ChEBI" id="CHEBI:83900"/>
    </ligand>
</feature>
<evidence type="ECO:0000256" key="20">
    <source>
        <dbReference type="HAMAP-Rule" id="MF_00208"/>
    </source>
</evidence>
<sequence>MKLIDLIHALHWYEATSSIDEIEITGIEMDSRAVQPGHLFMCIEGYTVDGHDFAKQAEANGAVAIIAERELNVSVPVILVSDTTRALAILADAFYKSPTKNLSLIGITGTNGKTTVSYLLEAIFREQQVKTGMIGTIQMKIGENVFSVKNTTPDALFLQKSFYQMVEEDVKTTIMEVSSHALDLGRVYGCDFDISIFTNLSQDHLDYHKNMDDYLRAKSLLFSMLGNTYNRDKPKFAILNADDSSSKVLIKSTAQHVVTYGIHHKADVIAKDIQLDAKGSRFTLVTPKGNIEIVSKLMGEFSVYNMLASAAAALCDHVPLQSIKSAFEKTTGVRGRFEPVDVGQPFGVVVDYAHTPDSLENVLKTVQSIAKGNVSVVIGCGGDRDRTKRPKMAQVAMRYADQAIFTSDNPRTEDPIRILQDMTADLTSDTYKVIPDRKQAIYDSLKNAKKNDIVLIAGKGHETYQIIGDETIEFDDRKVTVQAILEILNKEK</sequence>
<dbReference type="GO" id="GO:0008765">
    <property type="term" value="F:UDP-N-acetylmuramoylalanyl-D-glutamate-2,6-diaminopimelate ligase activity"/>
    <property type="evidence" value="ECO:0007669"/>
    <property type="project" value="UniProtKB-UniRule"/>
</dbReference>
<comment type="caution">
    <text evidence="20">Lacks conserved residue(s) required for the propagation of feature annotation.</text>
</comment>
<dbReference type="GO" id="GO:0008360">
    <property type="term" value="P:regulation of cell shape"/>
    <property type="evidence" value="ECO:0007669"/>
    <property type="project" value="UniProtKB-KW"/>
</dbReference>
<evidence type="ECO:0000256" key="15">
    <source>
        <dbReference type="ARBA" id="ARBA00066633"/>
    </source>
</evidence>
<comment type="catalytic activity">
    <reaction evidence="13 20">
        <text>UDP-N-acetyl-alpha-D-muramoyl-L-alanyl-D-glutamate + meso-2,6-diaminopimelate + ATP = UDP-N-acetyl-alpha-D-muramoyl-L-alanyl-gamma-D-glutamyl-meso-2,6-diaminopimelate + ADP + phosphate + H(+)</text>
        <dbReference type="Rhea" id="RHEA:23676"/>
        <dbReference type="ChEBI" id="CHEBI:15378"/>
        <dbReference type="ChEBI" id="CHEBI:30616"/>
        <dbReference type="ChEBI" id="CHEBI:43474"/>
        <dbReference type="ChEBI" id="CHEBI:57791"/>
        <dbReference type="ChEBI" id="CHEBI:83900"/>
        <dbReference type="ChEBI" id="CHEBI:83905"/>
        <dbReference type="ChEBI" id="CHEBI:456216"/>
        <dbReference type="EC" id="6.3.2.13"/>
    </reaction>
</comment>
<feature type="short sequence motif" description="Meso-diaminopimelate recognition motif" evidence="20">
    <location>
        <begin position="408"/>
        <end position="411"/>
    </location>
</feature>
<evidence type="ECO:0000256" key="17">
    <source>
        <dbReference type="ARBA" id="ARBA00075482"/>
    </source>
</evidence>
<keyword evidence="3 20" id="KW-0963">Cytoplasm</keyword>
<feature type="domain" description="Mur ligase C-terminal" evidence="23">
    <location>
        <begin position="335"/>
        <end position="460"/>
    </location>
</feature>